<accession>A0A381VLX3</accession>
<sequence length="31" mass="3427">QEGLENAPTTLLRLYTGQNVGKQLLKLSDPE</sequence>
<name>A0A381VLX3_9ZZZZ</name>
<proteinExistence type="predicted"/>
<organism evidence="1">
    <name type="scientific">marine metagenome</name>
    <dbReference type="NCBI Taxonomy" id="408172"/>
    <lineage>
        <taxon>unclassified sequences</taxon>
        <taxon>metagenomes</taxon>
        <taxon>ecological metagenomes</taxon>
    </lineage>
</organism>
<evidence type="ECO:0000313" key="1">
    <source>
        <dbReference type="EMBL" id="SVA41234.1"/>
    </source>
</evidence>
<dbReference type="AlphaFoldDB" id="A0A381VLX3"/>
<gene>
    <name evidence="1" type="ORF">METZ01_LOCUS94088</name>
</gene>
<dbReference type="EMBL" id="UINC01009189">
    <property type="protein sequence ID" value="SVA41234.1"/>
    <property type="molecule type" value="Genomic_DNA"/>
</dbReference>
<feature type="non-terminal residue" evidence="1">
    <location>
        <position position="1"/>
    </location>
</feature>
<reference evidence="1" key="1">
    <citation type="submission" date="2018-05" db="EMBL/GenBank/DDBJ databases">
        <authorList>
            <person name="Lanie J.A."/>
            <person name="Ng W.-L."/>
            <person name="Kazmierczak K.M."/>
            <person name="Andrzejewski T.M."/>
            <person name="Davidsen T.M."/>
            <person name="Wayne K.J."/>
            <person name="Tettelin H."/>
            <person name="Glass J.I."/>
            <person name="Rusch D."/>
            <person name="Podicherti R."/>
            <person name="Tsui H.-C.T."/>
            <person name="Winkler M.E."/>
        </authorList>
    </citation>
    <scope>NUCLEOTIDE SEQUENCE</scope>
</reference>
<protein>
    <submittedName>
        <fullName evidence="1">Uncharacterized protein</fullName>
    </submittedName>
</protein>